<protein>
    <submittedName>
        <fullName evidence="2">DUF4097 domain-containing protein</fullName>
    </submittedName>
</protein>
<organism evidence="2 3">
    <name type="scientific">Paenibacillus oenotherae</name>
    <dbReference type="NCBI Taxonomy" id="1435645"/>
    <lineage>
        <taxon>Bacteria</taxon>
        <taxon>Bacillati</taxon>
        <taxon>Bacillota</taxon>
        <taxon>Bacilli</taxon>
        <taxon>Bacillales</taxon>
        <taxon>Paenibacillaceae</taxon>
        <taxon>Paenibacillus</taxon>
    </lineage>
</organism>
<dbReference type="RefSeq" id="WP_219873278.1">
    <property type="nucleotide sequence ID" value="NZ_JAHZIJ010000010.1"/>
</dbReference>
<comment type="caution">
    <text evidence="2">The sequence shown here is derived from an EMBL/GenBank/DDBJ whole genome shotgun (WGS) entry which is preliminary data.</text>
</comment>
<name>A0ABS7D893_9BACL</name>
<reference evidence="2 3" key="1">
    <citation type="submission" date="2021-07" db="EMBL/GenBank/DDBJ databases">
        <title>Paenibacillus radiodurans sp. nov., isolated from the southeastern edge of Tengger Desert.</title>
        <authorList>
            <person name="Zhang G."/>
        </authorList>
    </citation>
    <scope>NUCLEOTIDE SEQUENCE [LARGE SCALE GENOMIC DNA]</scope>
    <source>
        <strain evidence="2 3">DT7-4</strain>
    </source>
</reference>
<accession>A0ABS7D893</accession>
<evidence type="ECO:0000313" key="3">
    <source>
        <dbReference type="Proteomes" id="UP000812277"/>
    </source>
</evidence>
<dbReference type="Pfam" id="PF13349">
    <property type="entry name" value="DUF4097"/>
    <property type="match status" value="1"/>
</dbReference>
<dbReference type="InterPro" id="IPR025164">
    <property type="entry name" value="Toastrack_DUF4097"/>
</dbReference>
<dbReference type="Proteomes" id="UP000812277">
    <property type="component" value="Unassembled WGS sequence"/>
</dbReference>
<evidence type="ECO:0000313" key="2">
    <source>
        <dbReference type="EMBL" id="MBW7476034.1"/>
    </source>
</evidence>
<dbReference type="Gene3D" id="2.160.20.120">
    <property type="match status" value="1"/>
</dbReference>
<dbReference type="EMBL" id="JAHZIJ010000010">
    <property type="protein sequence ID" value="MBW7476034.1"/>
    <property type="molecule type" value="Genomic_DNA"/>
</dbReference>
<evidence type="ECO:0000259" key="1">
    <source>
        <dbReference type="Pfam" id="PF13349"/>
    </source>
</evidence>
<sequence length="316" mass="33735">MRNWIVVALILIVVGLIGISSSFSFDGLFSMGAVEYNKEESVDGAGVKRIQFDVGSMDLEIVPGSSEEIKARISGEASKKYKDKIILKLERDGDTVKVEADTNEGFSIGVNIMDLDLRVEIPARKWEQIVLDMGSGNLDVRDIAANSFKATGGSGDFTVEGIEADEFSTELGSGNVSLNELTAKNVEVIMSSGNTTLDKVKADKVSVDGGSGNVELVDSGTELKANVSSGNISVELDEIKHAMNLDTGSGDVTIATDKEPASARFEFNPGSGELYNKWNEQEESSDDEGDQQVTFGAGDIEIQVSTGSGNLTIEQR</sequence>
<gene>
    <name evidence="2" type="ORF">K0T92_14910</name>
</gene>
<keyword evidence="3" id="KW-1185">Reference proteome</keyword>
<feature type="domain" description="DUF4097" evidence="1">
    <location>
        <begin position="47"/>
        <end position="314"/>
    </location>
</feature>
<proteinExistence type="predicted"/>